<organism evidence="1 2">
    <name type="scientific">Acacia crassicarpa</name>
    <name type="common">northern wattle</name>
    <dbReference type="NCBI Taxonomy" id="499986"/>
    <lineage>
        <taxon>Eukaryota</taxon>
        <taxon>Viridiplantae</taxon>
        <taxon>Streptophyta</taxon>
        <taxon>Embryophyta</taxon>
        <taxon>Tracheophyta</taxon>
        <taxon>Spermatophyta</taxon>
        <taxon>Magnoliopsida</taxon>
        <taxon>eudicotyledons</taxon>
        <taxon>Gunneridae</taxon>
        <taxon>Pentapetalae</taxon>
        <taxon>rosids</taxon>
        <taxon>fabids</taxon>
        <taxon>Fabales</taxon>
        <taxon>Fabaceae</taxon>
        <taxon>Caesalpinioideae</taxon>
        <taxon>mimosoid clade</taxon>
        <taxon>Acacieae</taxon>
        <taxon>Acacia</taxon>
    </lineage>
</organism>
<dbReference type="Proteomes" id="UP001293593">
    <property type="component" value="Unassembled WGS sequence"/>
</dbReference>
<reference evidence="1" key="1">
    <citation type="submission" date="2023-10" db="EMBL/GenBank/DDBJ databases">
        <title>Chromosome-level genome of the transformable northern wattle, Acacia crassicarpa.</title>
        <authorList>
            <person name="Massaro I."/>
            <person name="Sinha N.R."/>
            <person name="Poethig S."/>
            <person name="Leichty A.R."/>
        </authorList>
    </citation>
    <scope>NUCLEOTIDE SEQUENCE</scope>
    <source>
        <strain evidence="1">Acra3RX</strain>
        <tissue evidence="1">Leaf</tissue>
    </source>
</reference>
<proteinExistence type="predicted"/>
<dbReference type="EMBL" id="JAWXYG010000008">
    <property type="protein sequence ID" value="KAK4266504.1"/>
    <property type="molecule type" value="Genomic_DNA"/>
</dbReference>
<evidence type="ECO:0000313" key="1">
    <source>
        <dbReference type="EMBL" id="KAK4266504.1"/>
    </source>
</evidence>
<sequence>MLSKKRANLCFCILLGRCKFILLVFRGNYGGKKGKECEDTSPLVRDSPSNYCLVLHRRSILDSFGFNQELVDLFWFVGVAMKIINNRPKRTTFMTIFSDYQDKLHFIRCDCGDYRNLPARRQENMMN</sequence>
<name>A0AAE1JEC1_9FABA</name>
<keyword evidence="2" id="KW-1185">Reference proteome</keyword>
<accession>A0AAE1JEC1</accession>
<dbReference type="AlphaFoldDB" id="A0AAE1JEC1"/>
<comment type="caution">
    <text evidence="1">The sequence shown here is derived from an EMBL/GenBank/DDBJ whole genome shotgun (WGS) entry which is preliminary data.</text>
</comment>
<protein>
    <submittedName>
        <fullName evidence="1">Uncharacterized protein</fullName>
    </submittedName>
</protein>
<gene>
    <name evidence="1" type="ORF">QN277_027411</name>
</gene>
<evidence type="ECO:0000313" key="2">
    <source>
        <dbReference type="Proteomes" id="UP001293593"/>
    </source>
</evidence>